<dbReference type="GO" id="GO:0046872">
    <property type="term" value="F:metal ion binding"/>
    <property type="evidence" value="ECO:0007669"/>
    <property type="project" value="UniProtKB-KW"/>
</dbReference>
<comment type="caution">
    <text evidence="6">The sequence shown here is derived from an EMBL/GenBank/DDBJ whole genome shotgun (WGS) entry which is preliminary data.</text>
</comment>
<evidence type="ECO:0000256" key="5">
    <source>
        <dbReference type="PIRSR" id="PIRSR600760-2"/>
    </source>
</evidence>
<proteinExistence type="inferred from homology"/>
<comment type="cofactor">
    <cofactor evidence="5">
        <name>Mg(2+)</name>
        <dbReference type="ChEBI" id="CHEBI:18420"/>
    </cofactor>
</comment>
<dbReference type="OrthoDB" id="9785695at2"/>
<dbReference type="GO" id="GO:0006020">
    <property type="term" value="P:inositol metabolic process"/>
    <property type="evidence" value="ECO:0007669"/>
    <property type="project" value="TreeGrafter"/>
</dbReference>
<feature type="binding site" evidence="5">
    <location>
        <position position="93"/>
    </location>
    <ligand>
        <name>Mg(2+)</name>
        <dbReference type="ChEBI" id="CHEBI:18420"/>
        <label>2</label>
    </ligand>
</feature>
<feature type="binding site" evidence="5">
    <location>
        <position position="91"/>
    </location>
    <ligand>
        <name>Mg(2+)</name>
        <dbReference type="ChEBI" id="CHEBI:18420"/>
        <label>1</label>
        <note>catalytic</note>
    </ligand>
</feature>
<dbReference type="EMBL" id="PEOG01000018">
    <property type="protein sequence ID" value="PIM53633.1"/>
    <property type="molecule type" value="Genomic_DNA"/>
</dbReference>
<sequence>MSATRPDPVAELLRHAATTYIAPRFRHLADDDVMQKAPGEWVTTVDREVEAFLTPELRALVPGSRVVGEEQCAETPELLDQLDEGQVWLVDPLDGTFNFISGREPLSSMVALLEDGVAVGAWMLDPIGGVLHHARRGQGAWREDQRLRAAPGPGLRRAVVKTRFLPQDHQVRVATWQGVEILPGLNCAGAEYPALAEGAFDATLYWRKLAWDHAPGTLFVTEAGGVAARLDGTPYRAGDRQPGLLVARSREVWDEAAAAWKVE</sequence>
<dbReference type="GO" id="GO:0008934">
    <property type="term" value="F:inositol monophosphate 1-phosphatase activity"/>
    <property type="evidence" value="ECO:0007669"/>
    <property type="project" value="TreeGrafter"/>
</dbReference>
<dbReference type="AlphaFoldDB" id="A0A2G9CB47"/>
<evidence type="ECO:0000313" key="6">
    <source>
        <dbReference type="EMBL" id="PIM53633.1"/>
    </source>
</evidence>
<protein>
    <submittedName>
        <fullName evidence="6">Inositol monophosphatase</fullName>
    </submittedName>
</protein>
<dbReference type="SUPFAM" id="SSF56655">
    <property type="entry name" value="Carbohydrate phosphatase"/>
    <property type="match status" value="1"/>
</dbReference>
<dbReference type="PRINTS" id="PR00377">
    <property type="entry name" value="IMPHPHTASES"/>
</dbReference>
<dbReference type="PANTHER" id="PTHR20854">
    <property type="entry name" value="INOSITOL MONOPHOSPHATASE"/>
    <property type="match status" value="1"/>
</dbReference>
<dbReference type="Proteomes" id="UP000231501">
    <property type="component" value="Unassembled WGS sequence"/>
</dbReference>
<dbReference type="InterPro" id="IPR020583">
    <property type="entry name" value="Inositol_monoP_metal-BS"/>
</dbReference>
<reference evidence="6 7" key="1">
    <citation type="submission" date="2017-11" db="EMBL/GenBank/DDBJ databases">
        <title>Draft genome sequence of Mitsuaria sp. HWN-4.</title>
        <authorList>
            <person name="Gundlapally S.R."/>
        </authorList>
    </citation>
    <scope>NUCLEOTIDE SEQUENCE [LARGE SCALE GENOMIC DNA]</scope>
    <source>
        <strain evidence="6 7">HWN-4</strain>
    </source>
</reference>
<dbReference type="Gene3D" id="3.40.190.80">
    <property type="match status" value="1"/>
</dbReference>
<gene>
    <name evidence="6" type="ORF">CS062_08460</name>
</gene>
<dbReference type="Gene3D" id="3.30.540.10">
    <property type="entry name" value="Fructose-1,6-Bisphosphatase, subunit A, domain 1"/>
    <property type="match status" value="1"/>
</dbReference>
<dbReference type="InterPro" id="IPR000760">
    <property type="entry name" value="Inositol_monophosphatase-like"/>
</dbReference>
<keyword evidence="7" id="KW-1185">Reference proteome</keyword>
<evidence type="ECO:0000256" key="4">
    <source>
        <dbReference type="ARBA" id="ARBA00022842"/>
    </source>
</evidence>
<evidence type="ECO:0000256" key="3">
    <source>
        <dbReference type="ARBA" id="ARBA00022801"/>
    </source>
</evidence>
<dbReference type="RefSeq" id="WP_099861197.1">
    <property type="nucleotide sequence ID" value="NZ_PEOG01000018.1"/>
</dbReference>
<dbReference type="GO" id="GO:0007165">
    <property type="term" value="P:signal transduction"/>
    <property type="evidence" value="ECO:0007669"/>
    <property type="project" value="TreeGrafter"/>
</dbReference>
<feature type="binding site" evidence="5">
    <location>
        <position position="69"/>
    </location>
    <ligand>
        <name>Mg(2+)</name>
        <dbReference type="ChEBI" id="CHEBI:18420"/>
        <label>1</label>
        <note>catalytic</note>
    </ligand>
</feature>
<evidence type="ECO:0000256" key="1">
    <source>
        <dbReference type="ARBA" id="ARBA00009759"/>
    </source>
</evidence>
<keyword evidence="4 5" id="KW-0460">Magnesium</keyword>
<dbReference type="Pfam" id="PF00459">
    <property type="entry name" value="Inositol_P"/>
    <property type="match status" value="1"/>
</dbReference>
<evidence type="ECO:0000313" key="7">
    <source>
        <dbReference type="Proteomes" id="UP000231501"/>
    </source>
</evidence>
<dbReference type="PANTHER" id="PTHR20854:SF4">
    <property type="entry name" value="INOSITOL-1-MONOPHOSPHATASE-RELATED"/>
    <property type="match status" value="1"/>
</dbReference>
<name>A0A2G9CB47_9BURK</name>
<comment type="similarity">
    <text evidence="1">Belongs to the inositol monophosphatase superfamily.</text>
</comment>
<evidence type="ECO:0000256" key="2">
    <source>
        <dbReference type="ARBA" id="ARBA00022723"/>
    </source>
</evidence>
<keyword evidence="2 5" id="KW-0479">Metal-binding</keyword>
<accession>A0A2G9CB47</accession>
<feature type="binding site" evidence="5">
    <location>
        <position position="94"/>
    </location>
    <ligand>
        <name>Mg(2+)</name>
        <dbReference type="ChEBI" id="CHEBI:18420"/>
        <label>1</label>
        <note>catalytic</note>
    </ligand>
</feature>
<dbReference type="PROSITE" id="PS00629">
    <property type="entry name" value="IMP_1"/>
    <property type="match status" value="1"/>
</dbReference>
<feature type="binding site" evidence="5">
    <location>
        <position position="212"/>
    </location>
    <ligand>
        <name>Mg(2+)</name>
        <dbReference type="ChEBI" id="CHEBI:18420"/>
        <label>1</label>
        <note>catalytic</note>
    </ligand>
</feature>
<keyword evidence="3" id="KW-0378">Hydrolase</keyword>
<organism evidence="6 7">
    <name type="scientific">Roseateles chitinivorans</name>
    <dbReference type="NCBI Taxonomy" id="2917965"/>
    <lineage>
        <taxon>Bacteria</taxon>
        <taxon>Pseudomonadati</taxon>
        <taxon>Pseudomonadota</taxon>
        <taxon>Betaproteobacteria</taxon>
        <taxon>Burkholderiales</taxon>
        <taxon>Sphaerotilaceae</taxon>
        <taxon>Roseateles</taxon>
    </lineage>
</organism>